<evidence type="ECO:0000313" key="3">
    <source>
        <dbReference type="EMBL" id="KEQ83751.1"/>
    </source>
</evidence>
<dbReference type="InterPro" id="IPR024047">
    <property type="entry name" value="MM3350-like_sf"/>
</dbReference>
<feature type="compositionally biased region" description="Basic residues" evidence="1">
    <location>
        <begin position="1"/>
        <end position="11"/>
    </location>
</feature>
<dbReference type="GeneID" id="40741731"/>
<organism evidence="3 4">
    <name type="scientific">Aureobasidium pullulans EXF-150</name>
    <dbReference type="NCBI Taxonomy" id="1043002"/>
    <lineage>
        <taxon>Eukaryota</taxon>
        <taxon>Fungi</taxon>
        <taxon>Dikarya</taxon>
        <taxon>Ascomycota</taxon>
        <taxon>Pezizomycotina</taxon>
        <taxon>Dothideomycetes</taxon>
        <taxon>Dothideomycetidae</taxon>
        <taxon>Dothideales</taxon>
        <taxon>Saccotheciaceae</taxon>
        <taxon>Aureobasidium</taxon>
    </lineage>
</organism>
<dbReference type="AlphaFoldDB" id="A0A074YA69"/>
<proteinExistence type="predicted"/>
<protein>
    <recommendedName>
        <fullName evidence="2">Plasmid pRiA4b Orf3-like domain-containing protein</fullName>
    </recommendedName>
</protein>
<feature type="domain" description="Plasmid pRiA4b Orf3-like" evidence="2">
    <location>
        <begin position="120"/>
        <end position="300"/>
    </location>
</feature>
<dbReference type="InterPro" id="IPR012912">
    <property type="entry name" value="Plasmid_pRiA4b_Orf3-like"/>
</dbReference>
<evidence type="ECO:0000313" key="4">
    <source>
        <dbReference type="Proteomes" id="UP000030706"/>
    </source>
</evidence>
<accession>A0A074YA69</accession>
<evidence type="ECO:0000256" key="1">
    <source>
        <dbReference type="SAM" id="MobiDB-lite"/>
    </source>
</evidence>
<dbReference type="Proteomes" id="UP000030706">
    <property type="component" value="Unassembled WGS sequence"/>
</dbReference>
<name>A0A074YA69_AURPU</name>
<dbReference type="RefSeq" id="XP_029759938.1">
    <property type="nucleotide sequence ID" value="XM_029899425.1"/>
</dbReference>
<keyword evidence="4" id="KW-1185">Reference proteome</keyword>
<feature type="compositionally biased region" description="Acidic residues" evidence="1">
    <location>
        <begin position="36"/>
        <end position="74"/>
    </location>
</feature>
<gene>
    <name evidence="3" type="ORF">M438DRAFT_21296</name>
</gene>
<reference evidence="3 4" key="1">
    <citation type="journal article" date="2014" name="BMC Genomics">
        <title>Genome sequencing of four Aureobasidium pullulans varieties: biotechnological potential, stress tolerance, and description of new species.</title>
        <authorList>
            <person name="Gostin Ar C."/>
            <person name="Ohm R.A."/>
            <person name="Kogej T."/>
            <person name="Sonjak S."/>
            <person name="Turk M."/>
            <person name="Zajc J."/>
            <person name="Zalar P."/>
            <person name="Grube M."/>
            <person name="Sun H."/>
            <person name="Han J."/>
            <person name="Sharma A."/>
            <person name="Chiniquy J."/>
            <person name="Ngan C.Y."/>
            <person name="Lipzen A."/>
            <person name="Barry K."/>
            <person name="Grigoriev I.V."/>
            <person name="Gunde-Cimerman N."/>
        </authorList>
    </citation>
    <scope>NUCLEOTIDE SEQUENCE [LARGE SCALE GENOMIC DNA]</scope>
    <source>
        <strain evidence="3 4">EXF-150</strain>
    </source>
</reference>
<dbReference type="SUPFAM" id="SSF159941">
    <property type="entry name" value="MM3350-like"/>
    <property type="match status" value="1"/>
</dbReference>
<dbReference type="HOGENOM" id="CLU_894241_0_0_1"/>
<evidence type="ECO:0000259" key="2">
    <source>
        <dbReference type="Pfam" id="PF07929"/>
    </source>
</evidence>
<dbReference type="EMBL" id="KL584983">
    <property type="protein sequence ID" value="KEQ83751.1"/>
    <property type="molecule type" value="Genomic_DNA"/>
</dbReference>
<dbReference type="Gene3D" id="3.10.290.30">
    <property type="entry name" value="MM3350-like"/>
    <property type="match status" value="1"/>
</dbReference>
<feature type="compositionally biased region" description="Low complexity" evidence="1">
    <location>
        <begin position="83"/>
        <end position="93"/>
    </location>
</feature>
<dbReference type="OrthoDB" id="3934121at2759"/>
<feature type="region of interest" description="Disordered" evidence="1">
    <location>
        <begin position="1"/>
        <end position="93"/>
    </location>
</feature>
<dbReference type="Pfam" id="PF07929">
    <property type="entry name" value="PRiA4_ORF3"/>
    <property type="match status" value="1"/>
</dbReference>
<sequence>MAQERKPKRQRFSLGGPSGDTSFEDYLTGTHKTISSDEEEEFDQENQDPEEEFDEDEEDEEFDEEEEEENDYDLENQHAPALNTTTNTTTTNNTQDTINKIHISQNLTTNSSAKNINFLIQIHLVLPSAKVPVTRLLHLPSTLLFEQFSSAIQLAFDWEGDHLWKFDLQTPPQITTTTTTTTTPKDIFPHPRYKVTDIKDMMGLHNLGTNDFRKDLDSKKIRLMDIWGKHQVPRVRKLDMFYTYDCYGDAWYHRIKFLGVAEEGLKPVDLGVEVEDRQQRIWCFGGSGAARPEDMGDEEEQERWEEENDTFEWDIGWVNAGLSEVDVVWLPGM</sequence>